<proteinExistence type="predicted"/>
<sequence>MYVRIGALVLSGSGGGRGRDWAVVSGGPRPGGGYGRGGKRERACVSVNQWMRVVKTRMTQRRRDDEKVVIWYSTARQDWLWGSRSIKKRKRSKMERLISACTTHGERARDREEADVDVRMRGCKVRRLRLRPTRGTQDLSLTQRKRMRQDQTRKAASGRPEYEKEGIQQWREGRRQEMDTKGTAGKATDDYLEVLQRVSLLPWSPASPVQYQTERQLTLCAQHADTTTIQSRVVVKCRRDDTYLGLHSNTDPRTRRTSSVYLSG</sequence>
<accession>A0A9P9HIC1</accession>
<name>A0A9P9HIC1_FUSSL</name>
<comment type="caution">
    <text evidence="2">The sequence shown here is derived from an EMBL/GenBank/DDBJ whole genome shotgun (WGS) entry which is preliminary data.</text>
</comment>
<feature type="region of interest" description="Disordered" evidence="1">
    <location>
        <begin position="134"/>
        <end position="185"/>
    </location>
</feature>
<evidence type="ECO:0000256" key="1">
    <source>
        <dbReference type="SAM" id="MobiDB-lite"/>
    </source>
</evidence>
<dbReference type="Proteomes" id="UP000736672">
    <property type="component" value="Unassembled WGS sequence"/>
</dbReference>
<evidence type="ECO:0000313" key="2">
    <source>
        <dbReference type="EMBL" id="KAH7258124.1"/>
    </source>
</evidence>
<dbReference type="AlphaFoldDB" id="A0A9P9HIC1"/>
<evidence type="ECO:0000313" key="3">
    <source>
        <dbReference type="Proteomes" id="UP000736672"/>
    </source>
</evidence>
<protein>
    <submittedName>
        <fullName evidence="2">Uncharacterized protein</fullName>
    </submittedName>
</protein>
<dbReference type="EMBL" id="JAGTJS010000009">
    <property type="protein sequence ID" value="KAH7258124.1"/>
    <property type="molecule type" value="Genomic_DNA"/>
</dbReference>
<organism evidence="2 3">
    <name type="scientific">Fusarium solani</name>
    <name type="common">Filamentous fungus</name>
    <dbReference type="NCBI Taxonomy" id="169388"/>
    <lineage>
        <taxon>Eukaryota</taxon>
        <taxon>Fungi</taxon>
        <taxon>Dikarya</taxon>
        <taxon>Ascomycota</taxon>
        <taxon>Pezizomycotina</taxon>
        <taxon>Sordariomycetes</taxon>
        <taxon>Hypocreomycetidae</taxon>
        <taxon>Hypocreales</taxon>
        <taxon>Nectriaceae</taxon>
        <taxon>Fusarium</taxon>
        <taxon>Fusarium solani species complex</taxon>
    </lineage>
</organism>
<feature type="compositionally biased region" description="Basic and acidic residues" evidence="1">
    <location>
        <begin position="160"/>
        <end position="180"/>
    </location>
</feature>
<gene>
    <name evidence="2" type="ORF">B0J15DRAFT_291078</name>
</gene>
<reference evidence="2" key="1">
    <citation type="journal article" date="2021" name="Nat. Commun.">
        <title>Genetic determinants of endophytism in the Arabidopsis root mycobiome.</title>
        <authorList>
            <person name="Mesny F."/>
            <person name="Miyauchi S."/>
            <person name="Thiergart T."/>
            <person name="Pickel B."/>
            <person name="Atanasova L."/>
            <person name="Karlsson M."/>
            <person name="Huettel B."/>
            <person name="Barry K.W."/>
            <person name="Haridas S."/>
            <person name="Chen C."/>
            <person name="Bauer D."/>
            <person name="Andreopoulos W."/>
            <person name="Pangilinan J."/>
            <person name="LaButti K."/>
            <person name="Riley R."/>
            <person name="Lipzen A."/>
            <person name="Clum A."/>
            <person name="Drula E."/>
            <person name="Henrissat B."/>
            <person name="Kohler A."/>
            <person name="Grigoriev I.V."/>
            <person name="Martin F.M."/>
            <person name="Hacquard S."/>
        </authorList>
    </citation>
    <scope>NUCLEOTIDE SEQUENCE</scope>
    <source>
        <strain evidence="2">FSSC 5 MPI-SDFR-AT-0091</strain>
    </source>
</reference>
<keyword evidence="3" id="KW-1185">Reference proteome</keyword>